<reference evidence="5 6" key="1">
    <citation type="submission" date="2021-06" db="EMBL/GenBank/DDBJ databases">
        <authorList>
            <person name="Palmer J.M."/>
        </authorList>
    </citation>
    <scope>NUCLEOTIDE SEQUENCE [LARGE SCALE GENOMIC DNA]</scope>
    <source>
        <strain evidence="5 6">AS_MEX2019</strain>
        <tissue evidence="5">Muscle</tissue>
    </source>
</reference>
<accession>A0ABV0Z0D1</accession>
<dbReference type="PANTHER" id="PTHR10903:SF107">
    <property type="entry name" value="GTPASE IMAP FAMILY MEMBER 4-LIKE-RELATED"/>
    <property type="match status" value="1"/>
</dbReference>
<feature type="domain" description="AIG1-type G" evidence="4">
    <location>
        <begin position="11"/>
        <end position="209"/>
    </location>
</feature>
<comment type="caution">
    <text evidence="5">The sequence shown here is derived from an EMBL/GenBank/DDBJ whole genome shotgun (WGS) entry which is preliminary data.</text>
</comment>
<evidence type="ECO:0000313" key="5">
    <source>
        <dbReference type="EMBL" id="MEQ2299560.1"/>
    </source>
</evidence>
<feature type="domain" description="AIG1-type G" evidence="4">
    <location>
        <begin position="248"/>
        <end position="427"/>
    </location>
</feature>
<evidence type="ECO:0000313" key="6">
    <source>
        <dbReference type="Proteomes" id="UP001469553"/>
    </source>
</evidence>
<name>A0ABV0Z0D1_9TELE</name>
<dbReference type="Gene3D" id="3.40.50.300">
    <property type="entry name" value="P-loop containing nucleotide triphosphate hydrolases"/>
    <property type="match status" value="2"/>
</dbReference>
<gene>
    <name evidence="5" type="ORF">AMECASPLE_016437</name>
</gene>
<dbReference type="InterPro" id="IPR006703">
    <property type="entry name" value="G_AIG1"/>
</dbReference>
<sequence>MASLYGPNSTQSQLVILLLGESESGKSSAGNAILARRAFHKKTTRSCKMNATVFGLQVAVVDTPGWLTHSTTPHRVSKELKRALALCHPGPDAILLVLPTSSMFGQEECWAMEAQLKLLETPLWQRVIILFTHGDKLGALHVQEHIRRQGGTLQWLLERCGNRYQVMYSQSSMAQLHVSELFSKIQKMAEASEKRGGALLREEQWRNTRRQEIEMAVMGNVYDGRPGQRQNIGSLWRRGFTVGTDGLKPALTLILLGRRKSGKSSVGNMMLGREEFQTDTKTVRCSAGQAKISGWSVTVVDTPGWSLFAQANPEQVKREILQSSSFCPAGSKVMFLLAVPVDSFAEKDRKAVETYLSVLGDKVWRSTVVLFTYGDTLKERTIESYIRKKGESLQWVLDLCDHRHHVCDANTSDTTQVEQLLEMVERS</sequence>
<dbReference type="InterPro" id="IPR027417">
    <property type="entry name" value="P-loop_NTPase"/>
</dbReference>
<proteinExistence type="inferred from homology"/>
<dbReference type="SUPFAM" id="SSF52540">
    <property type="entry name" value="P-loop containing nucleoside triphosphate hydrolases"/>
    <property type="match status" value="2"/>
</dbReference>
<keyword evidence="3" id="KW-0342">GTP-binding</keyword>
<evidence type="ECO:0000256" key="3">
    <source>
        <dbReference type="ARBA" id="ARBA00023134"/>
    </source>
</evidence>
<dbReference type="EMBL" id="JAHRIP010048221">
    <property type="protein sequence ID" value="MEQ2299560.1"/>
    <property type="molecule type" value="Genomic_DNA"/>
</dbReference>
<comment type="similarity">
    <text evidence="1">Belongs to the TRAFAC class TrmE-Era-EngA-EngB-Septin-like GTPase superfamily. AIG1/Toc34/Toc159-like paraseptin GTPase family. IAN subfamily.</text>
</comment>
<dbReference type="PANTHER" id="PTHR10903">
    <property type="entry name" value="GTPASE, IMAP FAMILY MEMBER-RELATED"/>
    <property type="match status" value="1"/>
</dbReference>
<dbReference type="PROSITE" id="PS51720">
    <property type="entry name" value="G_AIG1"/>
    <property type="match status" value="2"/>
</dbReference>
<evidence type="ECO:0000256" key="1">
    <source>
        <dbReference type="ARBA" id="ARBA00008535"/>
    </source>
</evidence>
<evidence type="ECO:0000256" key="2">
    <source>
        <dbReference type="ARBA" id="ARBA00022741"/>
    </source>
</evidence>
<evidence type="ECO:0000259" key="4">
    <source>
        <dbReference type="PROSITE" id="PS51720"/>
    </source>
</evidence>
<organism evidence="5 6">
    <name type="scientific">Ameca splendens</name>
    <dbReference type="NCBI Taxonomy" id="208324"/>
    <lineage>
        <taxon>Eukaryota</taxon>
        <taxon>Metazoa</taxon>
        <taxon>Chordata</taxon>
        <taxon>Craniata</taxon>
        <taxon>Vertebrata</taxon>
        <taxon>Euteleostomi</taxon>
        <taxon>Actinopterygii</taxon>
        <taxon>Neopterygii</taxon>
        <taxon>Teleostei</taxon>
        <taxon>Neoteleostei</taxon>
        <taxon>Acanthomorphata</taxon>
        <taxon>Ovalentaria</taxon>
        <taxon>Atherinomorphae</taxon>
        <taxon>Cyprinodontiformes</taxon>
        <taxon>Goodeidae</taxon>
        <taxon>Ameca</taxon>
    </lineage>
</organism>
<dbReference type="Pfam" id="PF04548">
    <property type="entry name" value="AIG1"/>
    <property type="match status" value="2"/>
</dbReference>
<keyword evidence="6" id="KW-1185">Reference proteome</keyword>
<keyword evidence="2" id="KW-0547">Nucleotide-binding</keyword>
<protein>
    <recommendedName>
        <fullName evidence="4">AIG1-type G domain-containing protein</fullName>
    </recommendedName>
</protein>
<dbReference type="Proteomes" id="UP001469553">
    <property type="component" value="Unassembled WGS sequence"/>
</dbReference>
<dbReference type="InterPro" id="IPR045058">
    <property type="entry name" value="GIMA/IAN/Toc"/>
</dbReference>